<evidence type="ECO:0000256" key="1">
    <source>
        <dbReference type="SAM" id="MobiDB-lite"/>
    </source>
</evidence>
<reference evidence="3" key="3">
    <citation type="submission" date="2020-10" db="EMBL/GenBank/DDBJ databases">
        <authorList>
            <person name="Sedaghatjoo S."/>
        </authorList>
    </citation>
    <scope>NUCLEOTIDE SEQUENCE</scope>
    <source>
        <strain evidence="3">AZH3</strain>
    </source>
</reference>
<gene>
    <name evidence="4" type="ORF">A4X03_0g1122</name>
    <name evidence="3" type="ORF">JKIAZH3_G2238</name>
</gene>
<dbReference type="EMBL" id="LWDD02000083">
    <property type="protein sequence ID" value="KAE8264194.1"/>
    <property type="molecule type" value="Genomic_DNA"/>
</dbReference>
<feature type="signal peptide" evidence="2">
    <location>
        <begin position="1"/>
        <end position="21"/>
    </location>
</feature>
<evidence type="ECO:0000313" key="6">
    <source>
        <dbReference type="Proteomes" id="UP000836402"/>
    </source>
</evidence>
<feature type="chain" id="PRO_5035867931" evidence="2">
    <location>
        <begin position="22"/>
        <end position="717"/>
    </location>
</feature>
<comment type="caution">
    <text evidence="4">The sequence shown here is derived from an EMBL/GenBank/DDBJ whole genome shotgun (WGS) entry which is preliminary data.</text>
</comment>
<evidence type="ECO:0000313" key="4">
    <source>
        <dbReference type="EMBL" id="KAE8264194.1"/>
    </source>
</evidence>
<dbReference type="AlphaFoldDB" id="A0A8T8TRM7"/>
<keyword evidence="6" id="KW-1185">Reference proteome</keyword>
<dbReference type="Proteomes" id="UP000836402">
    <property type="component" value="Unassembled WGS sequence"/>
</dbReference>
<reference evidence="4" key="1">
    <citation type="submission" date="2016-04" db="EMBL/GenBank/DDBJ databases">
        <authorList>
            <person name="Nguyen H.D."/>
            <person name="Kesanakurti P."/>
            <person name="Cullis J."/>
            <person name="Levesque C.A."/>
            <person name="Hambleton S."/>
        </authorList>
    </citation>
    <scope>NUCLEOTIDE SEQUENCE</scope>
    <source>
        <strain evidence="4">DAOMC 238032</strain>
    </source>
</reference>
<protein>
    <submittedName>
        <fullName evidence="4">Uncharacterized protein</fullName>
    </submittedName>
</protein>
<proteinExistence type="predicted"/>
<evidence type="ECO:0000313" key="5">
    <source>
        <dbReference type="Proteomes" id="UP000077671"/>
    </source>
</evidence>
<name>A0A8T8TRM7_9BASI</name>
<feature type="region of interest" description="Disordered" evidence="1">
    <location>
        <begin position="137"/>
        <end position="158"/>
    </location>
</feature>
<reference evidence="4" key="2">
    <citation type="journal article" date="2019" name="IMA Fungus">
        <title>Genome sequencing and comparison of five Tilletia species to identify candidate genes for the detection of regulated species infecting wheat.</title>
        <authorList>
            <person name="Nguyen H.D.T."/>
            <person name="Sultana T."/>
            <person name="Kesanakurti P."/>
            <person name="Hambleton S."/>
        </authorList>
    </citation>
    <scope>NUCLEOTIDE SEQUENCE</scope>
    <source>
        <strain evidence="4">DAOMC 238032</strain>
    </source>
</reference>
<sequence>MQLHSFTALALTLISAAPSLASLQGHGSLRSIRSHVANLQNDALEAVVRDMAEEHANKFLQRAPVTTTCRDLVRKDITDSLTNRQIAYLVNYTNSEILDKLTPGMVMFDVEQFRDNASPNNFSRTVGNWRTDLGYWTSGRAPSDPSPPPPPSNNDDHDDGSFLDDAYYFLFGRSPARRAGIDYTTWYWTTVTDQEVDDLGLPQARVCLNVTQAQLTTLDKSKCSLATFDAHGTLADGGSVQVSIQQATTLTTTVSTERTTSAGESLSSTWSGGVELGYEDKIVAKVHVEYSKTSEAHWDVSNTAGTESSTENAITNTVQITFDQKANQSCYVELTTETCQSKLRLVTPITLSGKLHLQSSPYCQYNKAADGSCKEDLFIDLETAMKGFATDAVIIQYIDAALTSTGTYKQQCIDTIDDTVTPASGGHTNVTPTTPTTPTTSDATVTVYGHTATNFALTTTVAEKTSIKTVITDFFQPTVTEFKKTKDVATATVFTKTTTVTAADARKVTVTATRRPRASTSHVTSTVRTGVRTITEGPTTTTVVKRVTKTLKPTACRRALDGDDEEEEEEEHEDELAVRSVPTAAPVVKREAFNVDAGTTTLSDATTTVTDPVHPTTVIATGSTTTVTSAVSGTKTLAAITVTDSSNTQFRFVTASAVSTKIVNKVTATKTVSRPANTSTVTDTVTRGASTKTVHGATVTVKKTRTSTVTPRCTRRP</sequence>
<accession>A0A8T8TRM7</accession>
<keyword evidence="2" id="KW-0732">Signal</keyword>
<evidence type="ECO:0000313" key="3">
    <source>
        <dbReference type="EMBL" id="CAD6909714.1"/>
    </source>
</evidence>
<dbReference type="EMBL" id="CAJHJG010001157">
    <property type="protein sequence ID" value="CAD6909714.1"/>
    <property type="molecule type" value="Genomic_DNA"/>
</dbReference>
<dbReference type="Proteomes" id="UP000077671">
    <property type="component" value="Unassembled WGS sequence"/>
</dbReference>
<evidence type="ECO:0000256" key="2">
    <source>
        <dbReference type="SAM" id="SignalP"/>
    </source>
</evidence>
<organism evidence="4 5">
    <name type="scientific">Tilletia caries</name>
    <name type="common">wheat bunt fungus</name>
    <dbReference type="NCBI Taxonomy" id="13290"/>
    <lineage>
        <taxon>Eukaryota</taxon>
        <taxon>Fungi</taxon>
        <taxon>Dikarya</taxon>
        <taxon>Basidiomycota</taxon>
        <taxon>Ustilaginomycotina</taxon>
        <taxon>Exobasidiomycetes</taxon>
        <taxon>Tilletiales</taxon>
        <taxon>Tilletiaceae</taxon>
        <taxon>Tilletia</taxon>
    </lineage>
</organism>